<comment type="caution">
    <text evidence="6">The sequence shown here is derived from an EMBL/GenBank/DDBJ whole genome shotgun (WGS) entry which is preliminary data.</text>
</comment>
<dbReference type="GO" id="GO:0009898">
    <property type="term" value="C:cytoplasmic side of plasma membrane"/>
    <property type="evidence" value="ECO:0007669"/>
    <property type="project" value="UniProtKB-ARBA"/>
</dbReference>
<dbReference type="Pfam" id="PF01145">
    <property type="entry name" value="Band_7"/>
    <property type="match status" value="1"/>
</dbReference>
<feature type="domain" description="Band 7" evidence="4">
    <location>
        <begin position="49"/>
        <end position="208"/>
    </location>
</feature>
<keyword evidence="3" id="KW-0472">Membrane</keyword>
<name>A0A8S1A9P6_ARCPL</name>
<dbReference type="OrthoDB" id="2105077at2759"/>
<dbReference type="PRINTS" id="PR00721">
    <property type="entry name" value="STOMATIN"/>
</dbReference>
<dbReference type="InterPro" id="IPR001972">
    <property type="entry name" value="Stomatin_HflK_fam"/>
</dbReference>
<dbReference type="InterPro" id="IPR043202">
    <property type="entry name" value="Band-7_stomatin-like"/>
</dbReference>
<gene>
    <name evidence="5" type="ORF">APLA_LOCUS10249</name>
    <name evidence="6" type="ORF">APLA_LOCUS9390</name>
</gene>
<keyword evidence="7" id="KW-1185">Reference proteome</keyword>
<evidence type="ECO:0000313" key="6">
    <source>
        <dbReference type="EMBL" id="CAB3243211.1"/>
    </source>
</evidence>
<dbReference type="PANTHER" id="PTHR10264">
    <property type="entry name" value="BAND 7 PROTEIN-RELATED"/>
    <property type="match status" value="1"/>
</dbReference>
<dbReference type="EMBL" id="CADEBD010000314">
    <property type="protein sequence ID" value="CAB3243159.1"/>
    <property type="molecule type" value="Genomic_DNA"/>
</dbReference>
<dbReference type="Proteomes" id="UP000494106">
    <property type="component" value="Unassembled WGS sequence"/>
</dbReference>
<evidence type="ECO:0000256" key="1">
    <source>
        <dbReference type="ARBA" id="ARBA00008164"/>
    </source>
</evidence>
<dbReference type="PANTHER" id="PTHR10264:SF19">
    <property type="entry name" value="AT06885P-RELATED"/>
    <property type="match status" value="1"/>
</dbReference>
<proteinExistence type="inferred from homology"/>
<dbReference type="InterPro" id="IPR036013">
    <property type="entry name" value="Band_7/SPFH_dom_sf"/>
</dbReference>
<evidence type="ECO:0000313" key="5">
    <source>
        <dbReference type="EMBL" id="CAB3243159.1"/>
    </source>
</evidence>
<keyword evidence="3" id="KW-0812">Transmembrane</keyword>
<dbReference type="Gene3D" id="3.30.479.30">
    <property type="entry name" value="Band 7 domain"/>
    <property type="match status" value="1"/>
</dbReference>
<dbReference type="FunFam" id="3.30.479.30:FF:000004">
    <property type="entry name" value="Putative membrane protease family, stomatin"/>
    <property type="match status" value="1"/>
</dbReference>
<evidence type="ECO:0000256" key="2">
    <source>
        <dbReference type="SAM" id="MobiDB-lite"/>
    </source>
</evidence>
<organism evidence="6 7">
    <name type="scientific">Arctia plantaginis</name>
    <name type="common">Wood tiger moth</name>
    <name type="synonym">Phalaena plantaginis</name>
    <dbReference type="NCBI Taxonomy" id="874455"/>
    <lineage>
        <taxon>Eukaryota</taxon>
        <taxon>Metazoa</taxon>
        <taxon>Ecdysozoa</taxon>
        <taxon>Arthropoda</taxon>
        <taxon>Hexapoda</taxon>
        <taxon>Insecta</taxon>
        <taxon>Pterygota</taxon>
        <taxon>Neoptera</taxon>
        <taxon>Endopterygota</taxon>
        <taxon>Lepidoptera</taxon>
        <taxon>Glossata</taxon>
        <taxon>Ditrysia</taxon>
        <taxon>Noctuoidea</taxon>
        <taxon>Erebidae</taxon>
        <taxon>Arctiinae</taxon>
        <taxon>Arctia</taxon>
    </lineage>
</organism>
<dbReference type="Gene3D" id="6.10.250.2090">
    <property type="match status" value="1"/>
</dbReference>
<dbReference type="EMBL" id="CADEBC010000519">
    <property type="protein sequence ID" value="CAB3243211.1"/>
    <property type="molecule type" value="Genomic_DNA"/>
</dbReference>
<comment type="similarity">
    <text evidence="1">Belongs to the band 7/mec-2 family.</text>
</comment>
<protein>
    <recommendedName>
        <fullName evidence="4">Band 7 domain-containing protein</fullName>
    </recommendedName>
</protein>
<reference evidence="7 8" key="1">
    <citation type="submission" date="2020-04" db="EMBL/GenBank/DDBJ databases">
        <authorList>
            <person name="Wallbank WR R."/>
            <person name="Pardo Diaz C."/>
            <person name="Kozak K."/>
            <person name="Martin S."/>
            <person name="Jiggins C."/>
            <person name="Moest M."/>
            <person name="Warren A I."/>
            <person name="Byers J.R.P. K."/>
            <person name="Montejo-Kovacevich G."/>
            <person name="Yen C E."/>
        </authorList>
    </citation>
    <scope>NUCLEOTIDE SEQUENCE [LARGE SCALE GENOMIC DNA]</scope>
</reference>
<evidence type="ECO:0000256" key="3">
    <source>
        <dbReference type="SAM" id="Phobius"/>
    </source>
</evidence>
<feature type="region of interest" description="Disordered" evidence="2">
    <location>
        <begin position="1"/>
        <end position="20"/>
    </location>
</feature>
<dbReference type="SUPFAM" id="SSF117892">
    <property type="entry name" value="Band 7/SPFH domain"/>
    <property type="match status" value="1"/>
</dbReference>
<accession>A0A8S1A9P6</accession>
<evidence type="ECO:0000313" key="8">
    <source>
        <dbReference type="Proteomes" id="UP000494256"/>
    </source>
</evidence>
<dbReference type="AlphaFoldDB" id="A0A8S1A9P6"/>
<dbReference type="Proteomes" id="UP000494256">
    <property type="component" value="Unassembled WGS sequence"/>
</dbReference>
<keyword evidence="3" id="KW-1133">Transmembrane helix</keyword>
<dbReference type="SMART" id="SM00244">
    <property type="entry name" value="PHB"/>
    <property type="match status" value="1"/>
</dbReference>
<dbReference type="InterPro" id="IPR001107">
    <property type="entry name" value="Band_7"/>
</dbReference>
<evidence type="ECO:0000259" key="4">
    <source>
        <dbReference type="SMART" id="SM00244"/>
    </source>
</evidence>
<feature type="transmembrane region" description="Helical" evidence="3">
    <location>
        <begin position="31"/>
        <end position="54"/>
    </location>
</feature>
<evidence type="ECO:0000313" key="7">
    <source>
        <dbReference type="Proteomes" id="UP000494106"/>
    </source>
</evidence>
<sequence length="322" mass="36099">MSEKLERVMISEPEDLSSTSSSAKSTIAENIFIVLSILGVIICPLLLIVCFRVVKQYKRAVVLRFGKVRADSPAGPGVIWVLPFTDEVTIIDLRTQSFNLPPQQILTKDSVTVTVDAVGYFHVMEPLQCLLNVQYYRRSTELITIAVLRNVLGQYTLADALTSRQSMSTRTKFEIDAIISDWGIHIERVEIKNILLPFDLQEAMAVEAEATRIAKAKLIEAAGEIQAAVNLREASRIIMENPQIMLLRYLQSLNSIASRQKTSIIFPFPIQIPEPLGQDQFPNTVHQNTNELLNQLKNDLQADKFPENLLQAVPDERGEVAV</sequence>